<comment type="caution">
    <text evidence="2">The sequence shown here is derived from an EMBL/GenBank/DDBJ whole genome shotgun (WGS) entry which is preliminary data.</text>
</comment>
<reference evidence="2" key="1">
    <citation type="journal article" date="2019" name="Sci. Rep.">
        <title>Draft genome of Tanacetum cinerariifolium, the natural source of mosquito coil.</title>
        <authorList>
            <person name="Yamashiro T."/>
            <person name="Shiraishi A."/>
            <person name="Satake H."/>
            <person name="Nakayama K."/>
        </authorList>
    </citation>
    <scope>NUCLEOTIDE SEQUENCE</scope>
</reference>
<protein>
    <submittedName>
        <fullName evidence="2">Reverse transcriptase domain-containing protein</fullName>
    </submittedName>
</protein>
<evidence type="ECO:0000313" key="2">
    <source>
        <dbReference type="EMBL" id="GEY79702.1"/>
    </source>
</evidence>
<dbReference type="InterPro" id="IPR012337">
    <property type="entry name" value="RNaseH-like_sf"/>
</dbReference>
<evidence type="ECO:0000259" key="1">
    <source>
        <dbReference type="Pfam" id="PF13456"/>
    </source>
</evidence>
<name>A0A699HX87_TANCI</name>
<dbReference type="GO" id="GO:0003964">
    <property type="term" value="F:RNA-directed DNA polymerase activity"/>
    <property type="evidence" value="ECO:0007669"/>
    <property type="project" value="UniProtKB-KW"/>
</dbReference>
<gene>
    <name evidence="2" type="ORF">Tci_451676</name>
</gene>
<dbReference type="InterPro" id="IPR002156">
    <property type="entry name" value="RNaseH_domain"/>
</dbReference>
<dbReference type="GO" id="GO:0003676">
    <property type="term" value="F:nucleic acid binding"/>
    <property type="evidence" value="ECO:0007669"/>
    <property type="project" value="InterPro"/>
</dbReference>
<keyword evidence="2" id="KW-0548">Nucleotidyltransferase</keyword>
<organism evidence="2">
    <name type="scientific">Tanacetum cinerariifolium</name>
    <name type="common">Dalmatian daisy</name>
    <name type="synonym">Chrysanthemum cinerariifolium</name>
    <dbReference type="NCBI Taxonomy" id="118510"/>
    <lineage>
        <taxon>Eukaryota</taxon>
        <taxon>Viridiplantae</taxon>
        <taxon>Streptophyta</taxon>
        <taxon>Embryophyta</taxon>
        <taxon>Tracheophyta</taxon>
        <taxon>Spermatophyta</taxon>
        <taxon>Magnoliopsida</taxon>
        <taxon>eudicotyledons</taxon>
        <taxon>Gunneridae</taxon>
        <taxon>Pentapetalae</taxon>
        <taxon>asterids</taxon>
        <taxon>campanulids</taxon>
        <taxon>Asterales</taxon>
        <taxon>Asteraceae</taxon>
        <taxon>Asteroideae</taxon>
        <taxon>Anthemideae</taxon>
        <taxon>Anthemidinae</taxon>
        <taxon>Tanacetum</taxon>
    </lineage>
</organism>
<proteinExistence type="predicted"/>
<dbReference type="PANTHER" id="PTHR48475:SF2">
    <property type="entry name" value="RIBONUCLEASE H"/>
    <property type="match status" value="1"/>
</dbReference>
<feature type="non-terminal residue" evidence="2">
    <location>
        <position position="1"/>
    </location>
</feature>
<feature type="domain" description="RNase H type-1" evidence="1">
    <location>
        <begin position="11"/>
        <end position="93"/>
    </location>
</feature>
<keyword evidence="2" id="KW-0808">Transferase</keyword>
<keyword evidence="2" id="KW-0695">RNA-directed DNA polymerase</keyword>
<dbReference type="Gene3D" id="3.30.420.10">
    <property type="entry name" value="Ribonuclease H-like superfamily/Ribonuclease H"/>
    <property type="match status" value="1"/>
</dbReference>
<dbReference type="GO" id="GO:0004523">
    <property type="term" value="F:RNA-DNA hybrid ribonuclease activity"/>
    <property type="evidence" value="ECO:0007669"/>
    <property type="project" value="InterPro"/>
</dbReference>
<dbReference type="EMBL" id="BKCJ010210609">
    <property type="protein sequence ID" value="GEY79702.1"/>
    <property type="molecule type" value="Genomic_DNA"/>
</dbReference>
<dbReference type="CDD" id="cd09279">
    <property type="entry name" value="RNase_HI_like"/>
    <property type="match status" value="1"/>
</dbReference>
<dbReference type="SUPFAM" id="SSF53098">
    <property type="entry name" value="Ribonuclease H-like"/>
    <property type="match status" value="1"/>
</dbReference>
<dbReference type="AlphaFoldDB" id="A0A699HX87"/>
<sequence>FTYALRFEFDISNNKAEYEALVAGLQIAKQMGVKKLAAKGDSRLVANQINESYIAKEQSMIQYLEKVKTLISGFKKFSIEHVPRSKNKKADELKAQGKVKFLIVAIDYFTKWIEAKPAHRTMIKTSNEDTSFSLTYGTKSIISVKIGMPSLRCAEVDQILNDEALLLNLDMLKDERERAAIHKAKSKVKIEKYYNAKVHSMLLCQETSCTAAMRLAKQSKVKNLVQNGKDRMKWLKHLEKEHTRSGMGAVTYFHAPRMSKT</sequence>
<dbReference type="Pfam" id="PF13456">
    <property type="entry name" value="RVT_3"/>
    <property type="match status" value="1"/>
</dbReference>
<dbReference type="InterPro" id="IPR036397">
    <property type="entry name" value="RNaseH_sf"/>
</dbReference>
<dbReference type="PANTHER" id="PTHR48475">
    <property type="entry name" value="RIBONUCLEASE H"/>
    <property type="match status" value="1"/>
</dbReference>
<accession>A0A699HX87</accession>